<dbReference type="EMBL" id="MU005962">
    <property type="protein sequence ID" value="KAF2863248.1"/>
    <property type="molecule type" value="Genomic_DNA"/>
</dbReference>
<dbReference type="AlphaFoldDB" id="A0A6A7C9D6"/>
<dbReference type="OrthoDB" id="419598at2759"/>
<dbReference type="Proteomes" id="UP000799421">
    <property type="component" value="Unassembled WGS sequence"/>
</dbReference>
<reference evidence="1" key="1">
    <citation type="journal article" date="2020" name="Stud. Mycol.">
        <title>101 Dothideomycetes genomes: a test case for predicting lifestyles and emergence of pathogens.</title>
        <authorList>
            <person name="Haridas S."/>
            <person name="Albert R."/>
            <person name="Binder M."/>
            <person name="Bloem J."/>
            <person name="Labutti K."/>
            <person name="Salamov A."/>
            <person name="Andreopoulos B."/>
            <person name="Baker S."/>
            <person name="Barry K."/>
            <person name="Bills G."/>
            <person name="Bluhm B."/>
            <person name="Cannon C."/>
            <person name="Castanera R."/>
            <person name="Culley D."/>
            <person name="Daum C."/>
            <person name="Ezra D."/>
            <person name="Gonzalez J."/>
            <person name="Henrissat B."/>
            <person name="Kuo A."/>
            <person name="Liang C."/>
            <person name="Lipzen A."/>
            <person name="Lutzoni F."/>
            <person name="Magnuson J."/>
            <person name="Mondo S."/>
            <person name="Nolan M."/>
            <person name="Ohm R."/>
            <person name="Pangilinan J."/>
            <person name="Park H.-J."/>
            <person name="Ramirez L."/>
            <person name="Alfaro M."/>
            <person name="Sun H."/>
            <person name="Tritt A."/>
            <person name="Yoshinaga Y."/>
            <person name="Zwiers L.-H."/>
            <person name="Turgeon B."/>
            <person name="Goodwin S."/>
            <person name="Spatafora J."/>
            <person name="Crous P."/>
            <person name="Grigoriev I."/>
        </authorList>
    </citation>
    <scope>NUCLEOTIDE SEQUENCE</scope>
    <source>
        <strain evidence="1">CBS 480.64</strain>
    </source>
</reference>
<proteinExistence type="predicted"/>
<evidence type="ECO:0000313" key="1">
    <source>
        <dbReference type="EMBL" id="KAF2863248.1"/>
    </source>
</evidence>
<protein>
    <submittedName>
        <fullName evidence="1">Uncharacterized protein</fullName>
    </submittedName>
</protein>
<evidence type="ECO:0000313" key="2">
    <source>
        <dbReference type="Proteomes" id="UP000799421"/>
    </source>
</evidence>
<gene>
    <name evidence="1" type="ORF">K470DRAFT_143094</name>
</gene>
<name>A0A6A7C9D6_9PEZI</name>
<organism evidence="1 2">
    <name type="scientific">Piedraia hortae CBS 480.64</name>
    <dbReference type="NCBI Taxonomy" id="1314780"/>
    <lineage>
        <taxon>Eukaryota</taxon>
        <taxon>Fungi</taxon>
        <taxon>Dikarya</taxon>
        <taxon>Ascomycota</taxon>
        <taxon>Pezizomycotina</taxon>
        <taxon>Dothideomycetes</taxon>
        <taxon>Dothideomycetidae</taxon>
        <taxon>Capnodiales</taxon>
        <taxon>Piedraiaceae</taxon>
        <taxon>Piedraia</taxon>
    </lineage>
</organism>
<accession>A0A6A7C9D6</accession>
<keyword evidence="2" id="KW-1185">Reference proteome</keyword>
<sequence length="104" mass="11370">MLTITNHNCGRSPFEDWLAVAMPNAKAGLQMHLLHLIPSSLVIIMSSSNHVKNVAIIGVSLIFPHLLPLIKYTDSKQGRGNLGSYIITQLLKTGKHTATAITRE</sequence>